<dbReference type="EMBL" id="CM000142">
    <property type="protein sequence ID" value="EEE64159.1"/>
    <property type="molecule type" value="Genomic_DNA"/>
</dbReference>
<sequence length="880" mass="95143">MGGRKSPSKSTQSSSSGARSNLPVSTGKPLTPTFSGQSGSVSGFRHPGSLAPRGSSMTGSSSLGVQPPRGSISGAWFPPNSLQASIYQVGYPALSNRGGMHVGGSPVFTGNMSAIDGSIQASSSYLTKDGNHNSALGLAAAPVCGNFGPRITYVASVAGGGNIGRTISSAGMSMPTVASPVNLSGSGALNIRGSNQMGGTHQQGLPAMNMLGSSSSAPGGTLSKNQLQAGSSSSGSPGMRHDGNFGENSLFDINDFPQLVGRPNSAGNIQGLYGPLRQQAFGINAVQQNQEFRIHNEDFPALPRLEGMELHRKDHLPKNANIMQAQHYPMGKSSGFNTGSSCPTRKQHKQTANSVQNTGPENVGPKPVNSPRLPLNPRPREQVIQQNHEPQAQKSVRLQSSSGPESHKVQSPKSSQRTDTTPESYKVQSPKPSQRTDTAPESHKVQSPKSSQRTDTAPDPYDPYGLHGLLRVMKLKEEGPASLALGIDLTTLGLDMNSSDNLYKTFGSPWSSEPVKEEYSYEIPDCYSSMQPPPLQALHFLRFHLMTLFYIFYSMPQDAAQLYAANEICKYGWVYHKELRQWVKRAPNTTPLVKTTTYEQGLCYLFDANIWDAIPKDNFILRYDDIEKIPALPPLLPATQNPATQNGSVRINKWYESSARAWTPSAAASSIGQALVVVDGLTLYARLGAGAGDDLLSGLAFGAADEALLRIKMNTIMSCRPPLDQGDHLLLQAARRGCLWRSEQWTHKRILLHGHHLLVRRQHILGGSLAGLHVLRHRHRLHRRRRRLTTTRRSQIRVCPVVPTSPHLQIREAWMYGDAPHLGILDNFIKLVSVNTARIAVAAATTKEEEDMPSSPCHAATEAANATVAIWTLDKSADET</sequence>
<name>B9FKU7_ORYSJ</name>
<evidence type="ECO:0000256" key="1">
    <source>
        <dbReference type="ARBA" id="ARBA00007682"/>
    </source>
</evidence>
<feature type="compositionally biased region" description="Polar residues" evidence="4">
    <location>
        <begin position="334"/>
        <end position="360"/>
    </location>
</feature>
<evidence type="ECO:0000256" key="4">
    <source>
        <dbReference type="SAM" id="MobiDB-lite"/>
    </source>
</evidence>
<keyword evidence="2" id="KW-0805">Transcription regulation</keyword>
<gene>
    <name evidence="6" type="ORF">OsJ_18991</name>
</gene>
<reference evidence="6" key="2">
    <citation type="submission" date="2008-12" db="EMBL/GenBank/DDBJ databases">
        <title>Improved gene annotation of the rice (Oryza sativa) genomes.</title>
        <authorList>
            <person name="Wang J."/>
            <person name="Li R."/>
            <person name="Fan W."/>
            <person name="Huang Q."/>
            <person name="Zhang J."/>
            <person name="Zhou Y."/>
            <person name="Hu Y."/>
            <person name="Zi S."/>
            <person name="Li J."/>
            <person name="Ni P."/>
            <person name="Zheng H."/>
            <person name="Zhang Y."/>
            <person name="Zhao M."/>
            <person name="Hao Q."/>
            <person name="McDermott J."/>
            <person name="Samudrala R."/>
            <person name="Kristiansen K."/>
            <person name="Wong G.K.-S."/>
        </authorList>
    </citation>
    <scope>NUCLEOTIDE SEQUENCE</scope>
</reference>
<dbReference type="Proteomes" id="UP000007752">
    <property type="component" value="Chromosome 5"/>
</dbReference>
<feature type="compositionally biased region" description="Polar residues" evidence="4">
    <location>
        <begin position="55"/>
        <end position="64"/>
    </location>
</feature>
<feature type="compositionally biased region" description="Polar residues" evidence="4">
    <location>
        <begin position="211"/>
        <end position="236"/>
    </location>
</feature>
<feature type="domain" description="NOT2/NOT3/NOT5 C-terminal" evidence="5">
    <location>
        <begin position="503"/>
        <end position="625"/>
    </location>
</feature>
<feature type="region of interest" description="Disordered" evidence="4">
    <location>
        <begin position="196"/>
        <end position="248"/>
    </location>
</feature>
<evidence type="ECO:0000256" key="3">
    <source>
        <dbReference type="ARBA" id="ARBA00023163"/>
    </source>
</evidence>
<dbReference type="GO" id="GO:0030015">
    <property type="term" value="C:CCR4-NOT core complex"/>
    <property type="evidence" value="ECO:0007669"/>
    <property type="project" value="InterPro"/>
</dbReference>
<reference evidence="6" key="1">
    <citation type="journal article" date="2005" name="PLoS Biol.">
        <title>The genomes of Oryza sativa: a history of duplications.</title>
        <authorList>
            <person name="Yu J."/>
            <person name="Wang J."/>
            <person name="Lin W."/>
            <person name="Li S."/>
            <person name="Li H."/>
            <person name="Zhou J."/>
            <person name="Ni P."/>
            <person name="Dong W."/>
            <person name="Hu S."/>
            <person name="Zeng C."/>
            <person name="Zhang J."/>
            <person name="Zhang Y."/>
            <person name="Li R."/>
            <person name="Xu Z."/>
            <person name="Li S."/>
            <person name="Li X."/>
            <person name="Zheng H."/>
            <person name="Cong L."/>
            <person name="Lin L."/>
            <person name="Yin J."/>
            <person name="Geng J."/>
            <person name="Li G."/>
            <person name="Shi J."/>
            <person name="Liu J."/>
            <person name="Lv H."/>
            <person name="Li J."/>
            <person name="Wang J."/>
            <person name="Deng Y."/>
            <person name="Ran L."/>
            <person name="Shi X."/>
            <person name="Wang X."/>
            <person name="Wu Q."/>
            <person name="Li C."/>
            <person name="Ren X."/>
            <person name="Wang J."/>
            <person name="Wang X."/>
            <person name="Li D."/>
            <person name="Liu D."/>
            <person name="Zhang X."/>
            <person name="Ji Z."/>
            <person name="Zhao W."/>
            <person name="Sun Y."/>
            <person name="Zhang Z."/>
            <person name="Bao J."/>
            <person name="Han Y."/>
            <person name="Dong L."/>
            <person name="Ji J."/>
            <person name="Chen P."/>
            <person name="Wu S."/>
            <person name="Liu J."/>
            <person name="Xiao Y."/>
            <person name="Bu D."/>
            <person name="Tan J."/>
            <person name="Yang L."/>
            <person name="Ye C."/>
            <person name="Zhang J."/>
            <person name="Xu J."/>
            <person name="Zhou Y."/>
            <person name="Yu Y."/>
            <person name="Zhang B."/>
            <person name="Zhuang S."/>
            <person name="Wei H."/>
            <person name="Liu B."/>
            <person name="Lei M."/>
            <person name="Yu H."/>
            <person name="Li Y."/>
            <person name="Xu H."/>
            <person name="Wei S."/>
            <person name="He X."/>
            <person name="Fang L."/>
            <person name="Zhang Z."/>
            <person name="Zhang Y."/>
            <person name="Huang X."/>
            <person name="Su Z."/>
            <person name="Tong W."/>
            <person name="Li J."/>
            <person name="Tong Z."/>
            <person name="Li S."/>
            <person name="Ye J."/>
            <person name="Wang L."/>
            <person name="Fang L."/>
            <person name="Lei T."/>
            <person name="Chen C."/>
            <person name="Chen H."/>
            <person name="Xu Z."/>
            <person name="Li H."/>
            <person name="Huang H."/>
            <person name="Zhang F."/>
            <person name="Xu H."/>
            <person name="Li N."/>
            <person name="Zhao C."/>
            <person name="Li S."/>
            <person name="Dong L."/>
            <person name="Huang Y."/>
            <person name="Li L."/>
            <person name="Xi Y."/>
            <person name="Qi Q."/>
            <person name="Li W."/>
            <person name="Zhang B."/>
            <person name="Hu W."/>
            <person name="Zhang Y."/>
            <person name="Tian X."/>
            <person name="Jiao Y."/>
            <person name="Liang X."/>
            <person name="Jin J."/>
            <person name="Gao L."/>
            <person name="Zheng W."/>
            <person name="Hao B."/>
            <person name="Liu S."/>
            <person name="Wang W."/>
            <person name="Yuan L."/>
            <person name="Cao M."/>
            <person name="McDermott J."/>
            <person name="Samudrala R."/>
            <person name="Wang J."/>
            <person name="Wong G.K."/>
            <person name="Yang H."/>
        </authorList>
    </citation>
    <scope>NUCLEOTIDE SEQUENCE [LARGE SCALE GENOMIC DNA]</scope>
</reference>
<feature type="compositionally biased region" description="Polar residues" evidence="4">
    <location>
        <begin position="445"/>
        <end position="455"/>
    </location>
</feature>
<protein>
    <recommendedName>
        <fullName evidence="5">NOT2/NOT3/NOT5 C-terminal domain-containing protein</fullName>
    </recommendedName>
</protein>
<comment type="similarity">
    <text evidence="1">Belongs to the CNOT2/3/5 family.</text>
</comment>
<dbReference type="InterPro" id="IPR007282">
    <property type="entry name" value="NOT2/3/5_C"/>
</dbReference>
<feature type="compositionally biased region" description="Polar residues" evidence="4">
    <location>
        <begin position="32"/>
        <end position="41"/>
    </location>
</feature>
<dbReference type="PANTHER" id="PTHR23326">
    <property type="entry name" value="CCR4 NOT-RELATED"/>
    <property type="match status" value="1"/>
</dbReference>
<feature type="compositionally biased region" description="Low complexity" evidence="4">
    <location>
        <begin position="8"/>
        <end position="20"/>
    </location>
</feature>
<feature type="region of interest" description="Disordered" evidence="4">
    <location>
        <begin position="329"/>
        <end position="462"/>
    </location>
</feature>
<feature type="region of interest" description="Disordered" evidence="4">
    <location>
        <begin position="1"/>
        <end position="66"/>
    </location>
</feature>
<evidence type="ECO:0000259" key="5">
    <source>
        <dbReference type="Pfam" id="PF04153"/>
    </source>
</evidence>
<evidence type="ECO:0000313" key="6">
    <source>
        <dbReference type="EMBL" id="EEE64159.1"/>
    </source>
</evidence>
<evidence type="ECO:0000256" key="2">
    <source>
        <dbReference type="ARBA" id="ARBA00023015"/>
    </source>
</evidence>
<accession>B9FKU7</accession>
<dbReference type="Gene3D" id="2.30.30.1020">
    <property type="entry name" value="CCR4-NOT complex subunit 2/3/5, C-terminal domain"/>
    <property type="match status" value="1"/>
</dbReference>
<dbReference type="InterPro" id="IPR040168">
    <property type="entry name" value="Not2/3/5"/>
</dbReference>
<dbReference type="InterPro" id="IPR038635">
    <property type="entry name" value="CCR4-NOT_su2/3/5_C_sf"/>
</dbReference>
<organism evidence="6">
    <name type="scientific">Oryza sativa subsp. japonica</name>
    <name type="common">Rice</name>
    <dbReference type="NCBI Taxonomy" id="39947"/>
    <lineage>
        <taxon>Eukaryota</taxon>
        <taxon>Viridiplantae</taxon>
        <taxon>Streptophyta</taxon>
        <taxon>Embryophyta</taxon>
        <taxon>Tracheophyta</taxon>
        <taxon>Spermatophyta</taxon>
        <taxon>Magnoliopsida</taxon>
        <taxon>Liliopsida</taxon>
        <taxon>Poales</taxon>
        <taxon>Poaceae</taxon>
        <taxon>BOP clade</taxon>
        <taxon>Oryzoideae</taxon>
        <taxon>Oryzeae</taxon>
        <taxon>Oryzinae</taxon>
        <taxon>Oryza</taxon>
        <taxon>Oryza sativa</taxon>
    </lineage>
</organism>
<dbReference type="Pfam" id="PF04153">
    <property type="entry name" value="NOT2_3_5_C"/>
    <property type="match status" value="1"/>
</dbReference>
<feature type="compositionally biased region" description="Polar residues" evidence="4">
    <location>
        <begin position="383"/>
        <end position="437"/>
    </location>
</feature>
<proteinExistence type="inferred from homology"/>
<dbReference type="AlphaFoldDB" id="B9FKU7"/>
<keyword evidence="3" id="KW-0804">Transcription</keyword>
<dbReference type="GO" id="GO:0006355">
    <property type="term" value="P:regulation of DNA-templated transcription"/>
    <property type="evidence" value="ECO:0007669"/>
    <property type="project" value="InterPro"/>
</dbReference>